<dbReference type="InterPro" id="IPR028259">
    <property type="entry name" value="AP2-like_int_N"/>
</dbReference>
<dbReference type="EMBL" id="JAIQUM010000024">
    <property type="protein sequence ID" value="MBZ5751007.1"/>
    <property type="molecule type" value="Genomic_DNA"/>
</dbReference>
<organism evidence="3 4">
    <name type="scientific">Metabacillus rhizolycopersici</name>
    <dbReference type="NCBI Taxonomy" id="2875709"/>
    <lineage>
        <taxon>Bacteria</taxon>
        <taxon>Bacillati</taxon>
        <taxon>Bacillota</taxon>
        <taxon>Bacilli</taxon>
        <taxon>Bacillales</taxon>
        <taxon>Bacillaceae</taxon>
        <taxon>Metabacillus</taxon>
    </lineage>
</organism>
<feature type="region of interest" description="Disordered" evidence="1">
    <location>
        <begin position="1"/>
        <end position="24"/>
    </location>
</feature>
<dbReference type="Pfam" id="PF14657">
    <property type="entry name" value="Arm-DNA-bind_4"/>
    <property type="match status" value="1"/>
</dbReference>
<dbReference type="Proteomes" id="UP001165287">
    <property type="component" value="Unassembled WGS sequence"/>
</dbReference>
<proteinExistence type="predicted"/>
<dbReference type="GO" id="GO:0003677">
    <property type="term" value="F:DNA binding"/>
    <property type="evidence" value="ECO:0007669"/>
    <property type="project" value="UniProtKB-KW"/>
</dbReference>
<protein>
    <submittedName>
        <fullName evidence="3">Arm DNA-binding domain-containing protein</fullName>
    </submittedName>
</protein>
<evidence type="ECO:0000313" key="4">
    <source>
        <dbReference type="Proteomes" id="UP001165287"/>
    </source>
</evidence>
<keyword evidence="4" id="KW-1185">Reference proteome</keyword>
<evidence type="ECO:0000313" key="3">
    <source>
        <dbReference type="EMBL" id="MBZ5751007.1"/>
    </source>
</evidence>
<evidence type="ECO:0000256" key="1">
    <source>
        <dbReference type="SAM" id="MobiDB-lite"/>
    </source>
</evidence>
<feature type="compositionally biased region" description="Basic and acidic residues" evidence="1">
    <location>
        <begin position="1"/>
        <end position="12"/>
    </location>
</feature>
<accession>A0ABS7USJ0</accession>
<comment type="caution">
    <text evidence="3">The sequence shown here is derived from an EMBL/GenBank/DDBJ whole genome shotgun (WGS) entry which is preliminary data.</text>
</comment>
<feature type="domain" description="AP2-like integrase N-terminal" evidence="2">
    <location>
        <begin position="2"/>
        <end position="39"/>
    </location>
</feature>
<gene>
    <name evidence="3" type="ORF">K9V48_12285</name>
</gene>
<dbReference type="RefSeq" id="WP_224139284.1">
    <property type="nucleotide sequence ID" value="NZ_JAIQUM010000024.1"/>
</dbReference>
<reference evidence="3" key="1">
    <citation type="submission" date="2024-05" db="EMBL/GenBank/DDBJ databases">
        <title>Metabacillus sp. nov., isolated from the rhizosphere soil of tomato plants.</title>
        <authorList>
            <person name="Ma R."/>
        </authorList>
    </citation>
    <scope>NUCLEOTIDE SEQUENCE</scope>
    <source>
        <strain evidence="3">DBTR6</strain>
    </source>
</reference>
<sequence length="54" mass="6590">MLDYKNEYGERRQKGRGFKSKKEDTEELRKIETKMIQGTYIEPNKVLFKNYIED</sequence>
<name>A0ABS7USJ0_9BACI</name>
<evidence type="ECO:0000259" key="2">
    <source>
        <dbReference type="Pfam" id="PF14657"/>
    </source>
</evidence>
<keyword evidence="3" id="KW-0238">DNA-binding</keyword>